<dbReference type="AlphaFoldDB" id="A0A1Q3CIR2"/>
<dbReference type="PANTHER" id="PTHR23213:SF392">
    <property type="entry name" value="FORMIN-LIKE PROTEIN 3"/>
    <property type="match status" value="1"/>
</dbReference>
<feature type="compositionally biased region" description="Pro residues" evidence="3">
    <location>
        <begin position="385"/>
        <end position="430"/>
    </location>
</feature>
<name>A0A1Q3CIR2_CEPFO</name>
<dbReference type="InParanoid" id="A0A1Q3CIR2"/>
<dbReference type="EMBL" id="BDDD01002084">
    <property type="protein sequence ID" value="GAV79951.1"/>
    <property type="molecule type" value="Genomic_DNA"/>
</dbReference>
<dbReference type="STRING" id="3775.A0A1Q3CIR2"/>
<dbReference type="PANTHER" id="PTHR23213">
    <property type="entry name" value="FORMIN-RELATED"/>
    <property type="match status" value="1"/>
</dbReference>
<gene>
    <name evidence="6" type="ORF">CFOL_v3_23413</name>
</gene>
<feature type="transmembrane region" description="Helical" evidence="4">
    <location>
        <begin position="6"/>
        <end position="25"/>
    </location>
</feature>
<keyword evidence="4" id="KW-0812">Transmembrane</keyword>
<feature type="compositionally biased region" description="Basic and acidic residues" evidence="3">
    <location>
        <begin position="879"/>
        <end position="901"/>
    </location>
</feature>
<comment type="caution">
    <text evidence="6">The sequence shown here is derived from an EMBL/GenBank/DDBJ whole genome shotgun (WGS) entry which is preliminary data.</text>
</comment>
<feature type="domain" description="FH2" evidence="5">
    <location>
        <begin position="445"/>
        <end position="874"/>
    </location>
</feature>
<keyword evidence="7" id="KW-1185">Reference proteome</keyword>
<evidence type="ECO:0000256" key="2">
    <source>
        <dbReference type="RuleBase" id="RU361260"/>
    </source>
</evidence>
<evidence type="ECO:0000256" key="3">
    <source>
        <dbReference type="SAM" id="MobiDB-lite"/>
    </source>
</evidence>
<dbReference type="OrthoDB" id="1668162at2759"/>
<dbReference type="SMART" id="SM00498">
    <property type="entry name" value="FH2"/>
    <property type="match status" value="1"/>
</dbReference>
<accession>A0A1Q3CIR2</accession>
<evidence type="ECO:0000313" key="7">
    <source>
        <dbReference type="Proteomes" id="UP000187406"/>
    </source>
</evidence>
<organism evidence="6 7">
    <name type="scientific">Cephalotus follicularis</name>
    <name type="common">Albany pitcher plant</name>
    <dbReference type="NCBI Taxonomy" id="3775"/>
    <lineage>
        <taxon>Eukaryota</taxon>
        <taxon>Viridiplantae</taxon>
        <taxon>Streptophyta</taxon>
        <taxon>Embryophyta</taxon>
        <taxon>Tracheophyta</taxon>
        <taxon>Spermatophyta</taxon>
        <taxon>Magnoliopsida</taxon>
        <taxon>eudicotyledons</taxon>
        <taxon>Gunneridae</taxon>
        <taxon>Pentapetalae</taxon>
        <taxon>rosids</taxon>
        <taxon>fabids</taxon>
        <taxon>Oxalidales</taxon>
        <taxon>Cephalotaceae</taxon>
        <taxon>Cephalotus</taxon>
    </lineage>
</organism>
<dbReference type="GO" id="GO:0051015">
    <property type="term" value="F:actin filament binding"/>
    <property type="evidence" value="ECO:0007669"/>
    <property type="project" value="InterPro"/>
</dbReference>
<evidence type="ECO:0000256" key="1">
    <source>
        <dbReference type="ARBA" id="ARBA00025793"/>
    </source>
</evidence>
<keyword evidence="4" id="KW-0472">Membrane</keyword>
<dbReference type="Gene3D" id="1.20.58.2220">
    <property type="entry name" value="Formin, FH2 domain"/>
    <property type="match status" value="1"/>
</dbReference>
<sequence length="917" mass="100976">MELRRTAYTILFMILFCALATWSTIQGKRRTTETVLGNGGVLKSPMMAQDIAEQVWIQSRKELIDKKDAVKDIDLHIPKEESSDLKSTLLKKRKKQKDLSILPLPTKEALLECLTDKNLLFYVSSTKGSLKHWFIRCIELFFSWPNAPRRQLASESSRKIAPSPAPVQYSHRDTESSLSPIQAPAPAAASPRYVSAAADPASANSLYLKLQPSVDTPFEPILFQNAIEYFEPPEAPEQSPPPPSGSRKHSPSPPSGSRRHPPPPPRAVTNLKQEDSQIETHVAIAITAAATFLLAALFLCCCGKGRSNKIGPRDGQKDDRPLLALSLSDFSAGSSQKSMSFGNSSGKELGSNSFVRNLSMNPDNHDSSLAVDPLSEGNATAAYPPLKPPPGRSVPPPPGPPPPPPPAKPRPPPPPKAARPPPAPPKPSPLGPHRLGHSSEGGELDSDSGAPRAKLKPLFWDKVMANSDQAMVWHEIKAGSFQFNEEMIESLFGCATENKGKNDRKKDSSETSIQYIQIIDQRKAQNLSILLRALSVTTEEVVDALVEGNELPVELLQTLLKTAPTPEEELKLRLFTGDISQLGPAERFLKILVDIPFAFRRVESLLFMSSLQEEVTGLKESFATLEVACNKLRNSRLFLKLLEAVLKTGNRMNDGTYRGGAQAFRLDTLLKLSDVKGTDGKTTLLHFVVQEIIRSEGIRAVRSARASRSVSSVKSEDFIEDSNDDSAQHHRKLGFQVVSGLSNELDDVKKAAIIDADSLTITVSKLNDLLAQTKEFMNSEMMSMDEDSEFRRALASFLERAEADITWLLGEEKRIMTLVKSTVDYFHGNSGNEGWRLFAIVRDFLMMVDKVCKEVRDTSVMKPGTPPRKENSKVPSSSENRHPPSDIRQRLFPAIRDRRMDGSGSDDSSSDDGSPSF</sequence>
<dbReference type="InterPro" id="IPR042201">
    <property type="entry name" value="FH2_Formin_sf"/>
</dbReference>
<evidence type="ECO:0000313" key="6">
    <source>
        <dbReference type="EMBL" id="GAV79951.1"/>
    </source>
</evidence>
<reference evidence="7" key="1">
    <citation type="submission" date="2016-04" db="EMBL/GenBank/DDBJ databases">
        <title>Cephalotus genome sequencing.</title>
        <authorList>
            <person name="Fukushima K."/>
            <person name="Hasebe M."/>
            <person name="Fang X."/>
        </authorList>
    </citation>
    <scope>NUCLEOTIDE SEQUENCE [LARGE SCALE GENOMIC DNA]</scope>
    <source>
        <strain evidence="7">cv. St1</strain>
    </source>
</reference>
<dbReference type="InterPro" id="IPR027643">
    <property type="entry name" value="Formin-like_plant"/>
</dbReference>
<dbReference type="PROSITE" id="PS51444">
    <property type="entry name" value="FH2"/>
    <property type="match status" value="1"/>
</dbReference>
<dbReference type="Pfam" id="PF02181">
    <property type="entry name" value="FH2"/>
    <property type="match status" value="1"/>
</dbReference>
<feature type="compositionally biased region" description="Low complexity" evidence="3">
    <location>
        <begin position="902"/>
        <end position="917"/>
    </location>
</feature>
<evidence type="ECO:0000259" key="5">
    <source>
        <dbReference type="PROSITE" id="PS51444"/>
    </source>
</evidence>
<dbReference type="InterPro" id="IPR015425">
    <property type="entry name" value="FH2_Formin"/>
</dbReference>
<feature type="compositionally biased region" description="Pro residues" evidence="3">
    <location>
        <begin position="233"/>
        <end position="244"/>
    </location>
</feature>
<feature type="region of interest" description="Disordered" evidence="3">
    <location>
        <begin position="232"/>
        <end position="269"/>
    </location>
</feature>
<dbReference type="SUPFAM" id="SSF101447">
    <property type="entry name" value="Formin homology 2 domain (FH2 domain)"/>
    <property type="match status" value="1"/>
</dbReference>
<comment type="similarity">
    <text evidence="1">Belongs to the formin-like family. Class-I subfamily.</text>
</comment>
<feature type="region of interest" description="Disordered" evidence="3">
    <location>
        <begin position="154"/>
        <end position="184"/>
    </location>
</feature>
<evidence type="ECO:0000256" key="4">
    <source>
        <dbReference type="SAM" id="Phobius"/>
    </source>
</evidence>
<protein>
    <recommendedName>
        <fullName evidence="2">Formin-like protein</fullName>
    </recommendedName>
</protein>
<dbReference type="Proteomes" id="UP000187406">
    <property type="component" value="Unassembled WGS sequence"/>
</dbReference>
<dbReference type="GO" id="GO:0045010">
    <property type="term" value="P:actin nucleation"/>
    <property type="evidence" value="ECO:0007669"/>
    <property type="project" value="InterPro"/>
</dbReference>
<proteinExistence type="inferred from homology"/>
<feature type="region of interest" description="Disordered" evidence="3">
    <location>
        <begin position="858"/>
        <end position="917"/>
    </location>
</feature>
<feature type="compositionally biased region" description="Polar residues" evidence="3">
    <location>
        <begin position="352"/>
        <end position="362"/>
    </location>
</feature>
<feature type="region of interest" description="Disordered" evidence="3">
    <location>
        <begin position="352"/>
        <end position="451"/>
    </location>
</feature>
<keyword evidence="4" id="KW-1133">Transmembrane helix</keyword>